<proteinExistence type="predicted"/>
<reference evidence="2 3" key="1">
    <citation type="submission" date="2018-06" db="EMBL/GenBank/DDBJ databases">
        <title>Natronomonas sp. F16-60 a new haloarchaeon isolated from a solar saltern of Isla Cristina, Huelva, Spain.</title>
        <authorList>
            <person name="Duran-Viseras A."/>
            <person name="Sanchez-Porro C."/>
            <person name="Ventosa A."/>
        </authorList>
    </citation>
    <scope>NUCLEOTIDE SEQUENCE [LARGE SCALE GENOMIC DNA]</scope>
    <source>
        <strain evidence="2 3">F16-60</strain>
    </source>
</reference>
<dbReference type="PIRSF" id="PIRSF016184">
    <property type="entry name" value="PhzC_PhzF"/>
    <property type="match status" value="1"/>
</dbReference>
<sequence>MTDHDTRRALLVDAFTDEPLTGNAAGVLPDASGLADEQLQAIAAELGASETAFLLHSDEADRRVRYFTPTQEVDLCGHATVASHALLAADGHIGDGSHSLETNVGVLDIEVDGGTVWMTQNPPEIRELDALGYEAVADALGTRVEGLRGLSEDLPLARATTGLPFLMIPVEYLADLSGMEPDMAAIEALTDEHDCAGVYAFTFDTLDAESTLHARMFAPGAGVPEDPVTGTASGACGAYLDRFGALDPTPETMLFEQGHFVDRDGLVRVDASDATTAGRVRVGGEAVVALDGEIAVPSVEEDDIIEA</sequence>
<dbReference type="Proteomes" id="UP000319894">
    <property type="component" value="Unassembled WGS sequence"/>
</dbReference>
<dbReference type="GO" id="GO:0005737">
    <property type="term" value="C:cytoplasm"/>
    <property type="evidence" value="ECO:0007669"/>
    <property type="project" value="TreeGrafter"/>
</dbReference>
<dbReference type="PANTHER" id="PTHR13774">
    <property type="entry name" value="PHENAZINE BIOSYNTHESIS PROTEIN"/>
    <property type="match status" value="1"/>
</dbReference>
<dbReference type="RefSeq" id="WP_144263209.1">
    <property type="nucleotide sequence ID" value="NZ_QMDX01000014.1"/>
</dbReference>
<gene>
    <name evidence="2" type="ORF">DP107_16320</name>
</gene>
<dbReference type="Pfam" id="PF02567">
    <property type="entry name" value="PhzC-PhzF"/>
    <property type="match status" value="1"/>
</dbReference>
<dbReference type="EMBL" id="QMDX01000014">
    <property type="protein sequence ID" value="TSD09310.1"/>
    <property type="molecule type" value="Genomic_DNA"/>
</dbReference>
<dbReference type="NCBIfam" id="TIGR00654">
    <property type="entry name" value="PhzF_family"/>
    <property type="match status" value="1"/>
</dbReference>
<evidence type="ECO:0000313" key="2">
    <source>
        <dbReference type="EMBL" id="TSD09310.1"/>
    </source>
</evidence>
<accession>A0A554MX00</accession>
<dbReference type="SUPFAM" id="SSF54506">
    <property type="entry name" value="Diaminopimelate epimerase-like"/>
    <property type="match status" value="1"/>
</dbReference>
<organism evidence="2 3">
    <name type="scientific">Haloglomus irregulare</name>
    <dbReference type="NCBI Taxonomy" id="2234134"/>
    <lineage>
        <taxon>Archaea</taxon>
        <taxon>Methanobacteriati</taxon>
        <taxon>Methanobacteriota</taxon>
        <taxon>Stenosarchaea group</taxon>
        <taxon>Halobacteria</taxon>
        <taxon>Halobacteriales</taxon>
        <taxon>Natronomonadaceae</taxon>
        <taxon>Haloglomus</taxon>
    </lineage>
</organism>
<dbReference type="Gene3D" id="3.10.310.10">
    <property type="entry name" value="Diaminopimelate Epimerase, Chain A, domain 1"/>
    <property type="match status" value="2"/>
</dbReference>
<keyword evidence="3" id="KW-1185">Reference proteome</keyword>
<comment type="caution">
    <text evidence="2">The sequence shown here is derived from an EMBL/GenBank/DDBJ whole genome shotgun (WGS) entry which is preliminary data.</text>
</comment>
<dbReference type="InParanoid" id="A0A554MX00"/>
<protein>
    <submittedName>
        <fullName evidence="2">PhzF family phenazine biosynthesis protein</fullName>
    </submittedName>
</protein>
<evidence type="ECO:0000313" key="3">
    <source>
        <dbReference type="Proteomes" id="UP000319894"/>
    </source>
</evidence>
<dbReference type="PANTHER" id="PTHR13774:SF39">
    <property type="entry name" value="BIOSYNTHESIS PROTEIN, PUTATIVE-RELATED"/>
    <property type="match status" value="1"/>
</dbReference>
<name>A0A554MX00_9EURY</name>
<dbReference type="GO" id="GO:0016853">
    <property type="term" value="F:isomerase activity"/>
    <property type="evidence" value="ECO:0007669"/>
    <property type="project" value="UniProtKB-KW"/>
</dbReference>
<dbReference type="InterPro" id="IPR003719">
    <property type="entry name" value="Phenazine_PhzF-like"/>
</dbReference>
<evidence type="ECO:0000256" key="1">
    <source>
        <dbReference type="ARBA" id="ARBA00023235"/>
    </source>
</evidence>
<dbReference type="AlphaFoldDB" id="A0A554MX00"/>
<dbReference type="OrthoDB" id="105902at2157"/>
<keyword evidence="1" id="KW-0413">Isomerase</keyword>